<evidence type="ECO:0000313" key="1">
    <source>
        <dbReference type="EMBL" id="MBA0785597.1"/>
    </source>
</evidence>
<protein>
    <submittedName>
        <fullName evidence="1">Uncharacterized protein</fullName>
    </submittedName>
</protein>
<keyword evidence="2" id="KW-1185">Reference proteome</keyword>
<dbReference type="EMBL" id="JABEZW010219348">
    <property type="protein sequence ID" value="MBA0785597.1"/>
    <property type="molecule type" value="Genomic_DNA"/>
</dbReference>
<sequence length="171" mass="19180">MKENRLLEIINSKVLNDGNVKHLKEVASLARRYVRMKGEERPSMKEVAHELAGLQAINHPWGNSNSQAEETEYLLGELSNTYGDGATSSSLGYDSINNRVTFELEEGDEDGVGNFLGSICSQYSLGNLDDSERTMKARREMPGELHLTFKHGFRRCVAADMLSNLWRLPTC</sequence>
<organism evidence="1 2">
    <name type="scientific">Gossypium trilobum</name>
    <dbReference type="NCBI Taxonomy" id="34281"/>
    <lineage>
        <taxon>Eukaryota</taxon>
        <taxon>Viridiplantae</taxon>
        <taxon>Streptophyta</taxon>
        <taxon>Embryophyta</taxon>
        <taxon>Tracheophyta</taxon>
        <taxon>Spermatophyta</taxon>
        <taxon>Magnoliopsida</taxon>
        <taxon>eudicotyledons</taxon>
        <taxon>Gunneridae</taxon>
        <taxon>Pentapetalae</taxon>
        <taxon>rosids</taxon>
        <taxon>malvids</taxon>
        <taxon>Malvales</taxon>
        <taxon>Malvaceae</taxon>
        <taxon>Malvoideae</taxon>
        <taxon>Gossypium</taxon>
    </lineage>
</organism>
<dbReference type="AlphaFoldDB" id="A0A7J9FK20"/>
<gene>
    <name evidence="1" type="ORF">Gotri_025883</name>
</gene>
<name>A0A7J9FK20_9ROSI</name>
<feature type="non-terminal residue" evidence="1">
    <location>
        <position position="1"/>
    </location>
</feature>
<proteinExistence type="predicted"/>
<comment type="caution">
    <text evidence="1">The sequence shown here is derived from an EMBL/GenBank/DDBJ whole genome shotgun (WGS) entry which is preliminary data.</text>
</comment>
<accession>A0A7J9FK20</accession>
<reference evidence="1 2" key="1">
    <citation type="journal article" date="2019" name="Genome Biol. Evol.">
        <title>Insights into the evolution of the New World diploid cottons (Gossypium, subgenus Houzingenia) based on genome sequencing.</title>
        <authorList>
            <person name="Grover C.E."/>
            <person name="Arick M.A. 2nd"/>
            <person name="Thrash A."/>
            <person name="Conover J.L."/>
            <person name="Sanders W.S."/>
            <person name="Peterson D.G."/>
            <person name="Frelichowski J.E."/>
            <person name="Scheffler J.A."/>
            <person name="Scheffler B.E."/>
            <person name="Wendel J.F."/>
        </authorList>
    </citation>
    <scope>NUCLEOTIDE SEQUENCE [LARGE SCALE GENOMIC DNA]</scope>
    <source>
        <strain evidence="1">8</strain>
        <tissue evidence="1">Leaf</tissue>
    </source>
</reference>
<evidence type="ECO:0000313" key="2">
    <source>
        <dbReference type="Proteomes" id="UP000593568"/>
    </source>
</evidence>
<dbReference type="Proteomes" id="UP000593568">
    <property type="component" value="Unassembled WGS sequence"/>
</dbReference>